<evidence type="ECO:0000313" key="3">
    <source>
        <dbReference type="EMBL" id="TDP44781.1"/>
    </source>
</evidence>
<evidence type="ECO:0000256" key="2">
    <source>
        <dbReference type="SAM" id="Phobius"/>
    </source>
</evidence>
<sequence>MLIKKNMKNNRATEAGSNEKSADRQTTHVIKMIVVNVAIFLLLWLCYSFISWVVVPLLAYELLLIYLLTSNTGGRNIQHKKMLGPWCLIVPIGMGCISILRYSFYQGSETLWVGRSELIVWMISVIIGILVMLLINKNSRIKTGVALGLLIIAVVTLSAVGQIKMINDLPIANKSMNVNYYVEKKSN</sequence>
<keyword evidence="2" id="KW-0472">Membrane</keyword>
<feature type="transmembrane region" description="Helical" evidence="2">
    <location>
        <begin position="29"/>
        <end position="50"/>
    </location>
</feature>
<proteinExistence type="predicted"/>
<keyword evidence="4" id="KW-1185">Reference proteome</keyword>
<dbReference type="EMBL" id="SNXO01000068">
    <property type="protein sequence ID" value="TDP44781.1"/>
    <property type="molecule type" value="Genomic_DNA"/>
</dbReference>
<feature type="transmembrane region" description="Helical" evidence="2">
    <location>
        <begin position="147"/>
        <end position="166"/>
    </location>
</feature>
<reference evidence="3 4" key="1">
    <citation type="submission" date="2019-03" db="EMBL/GenBank/DDBJ databases">
        <title>Genomic Encyclopedia of Type Strains, Phase IV (KMG-IV): sequencing the most valuable type-strain genomes for metagenomic binning, comparative biology and taxonomic classification.</title>
        <authorList>
            <person name="Goeker M."/>
        </authorList>
    </citation>
    <scope>NUCLEOTIDE SEQUENCE [LARGE SCALE GENOMIC DNA]</scope>
    <source>
        <strain evidence="3 4">DSM 28287</strain>
    </source>
</reference>
<organism evidence="3 4">
    <name type="scientific">Aminicella lysinilytica</name>
    <dbReference type="NCBI Taxonomy" id="433323"/>
    <lineage>
        <taxon>Bacteria</taxon>
        <taxon>Bacillati</taxon>
        <taxon>Bacillota</taxon>
        <taxon>Clostridia</taxon>
        <taxon>Peptostreptococcales</taxon>
        <taxon>Anaerovoracaceae</taxon>
        <taxon>Aminicella</taxon>
    </lineage>
</organism>
<evidence type="ECO:0000313" key="4">
    <source>
        <dbReference type="Proteomes" id="UP000295500"/>
    </source>
</evidence>
<feature type="transmembrane region" description="Helical" evidence="2">
    <location>
        <begin position="86"/>
        <end position="106"/>
    </location>
</feature>
<accession>A0A4R6PY47</accession>
<keyword evidence="2" id="KW-0812">Transmembrane</keyword>
<comment type="caution">
    <text evidence="3">The sequence shown here is derived from an EMBL/GenBank/DDBJ whole genome shotgun (WGS) entry which is preliminary data.</text>
</comment>
<dbReference type="AlphaFoldDB" id="A0A4R6PY47"/>
<feature type="compositionally biased region" description="Polar residues" evidence="1">
    <location>
        <begin position="9"/>
        <end position="19"/>
    </location>
</feature>
<dbReference type="Proteomes" id="UP000295500">
    <property type="component" value="Unassembled WGS sequence"/>
</dbReference>
<dbReference type="RefSeq" id="WP_133529366.1">
    <property type="nucleotide sequence ID" value="NZ_SNXO01000068.1"/>
</dbReference>
<evidence type="ECO:0000256" key="1">
    <source>
        <dbReference type="SAM" id="MobiDB-lite"/>
    </source>
</evidence>
<feature type="transmembrane region" description="Helical" evidence="2">
    <location>
        <begin position="118"/>
        <end position="135"/>
    </location>
</feature>
<feature type="region of interest" description="Disordered" evidence="1">
    <location>
        <begin position="1"/>
        <end position="20"/>
    </location>
</feature>
<keyword evidence="2" id="KW-1133">Transmembrane helix</keyword>
<protein>
    <submittedName>
        <fullName evidence="3">Uncharacterized protein</fullName>
    </submittedName>
</protein>
<name>A0A4R6PY47_9FIRM</name>
<gene>
    <name evidence="3" type="ORF">EV211_1682</name>
</gene>